<keyword evidence="3" id="KW-1185">Reference proteome</keyword>
<accession>A0ABY5KX19</accession>
<dbReference type="EMBL" id="CP101988">
    <property type="protein sequence ID" value="UUI75031.1"/>
    <property type="molecule type" value="Genomic_DNA"/>
</dbReference>
<keyword evidence="1" id="KW-1133">Transmembrane helix</keyword>
<feature type="transmembrane region" description="Helical" evidence="1">
    <location>
        <begin position="189"/>
        <end position="209"/>
    </location>
</feature>
<evidence type="ECO:0000313" key="3">
    <source>
        <dbReference type="Proteomes" id="UP001316189"/>
    </source>
</evidence>
<organism evidence="2 3">
    <name type="scientific">Cellulomonas chengniuliangii</name>
    <dbReference type="NCBI Taxonomy" id="2968084"/>
    <lineage>
        <taxon>Bacteria</taxon>
        <taxon>Bacillati</taxon>
        <taxon>Actinomycetota</taxon>
        <taxon>Actinomycetes</taxon>
        <taxon>Micrococcales</taxon>
        <taxon>Cellulomonadaceae</taxon>
        <taxon>Cellulomonas</taxon>
    </lineage>
</organism>
<feature type="transmembrane region" description="Helical" evidence="1">
    <location>
        <begin position="101"/>
        <end position="124"/>
    </location>
</feature>
<feature type="transmembrane region" description="Helical" evidence="1">
    <location>
        <begin position="33"/>
        <end position="54"/>
    </location>
</feature>
<feature type="transmembrane region" description="Helical" evidence="1">
    <location>
        <begin position="74"/>
        <end position="94"/>
    </location>
</feature>
<dbReference type="Proteomes" id="UP001316189">
    <property type="component" value="Chromosome"/>
</dbReference>
<evidence type="ECO:0000313" key="2">
    <source>
        <dbReference type="EMBL" id="UUI75031.1"/>
    </source>
</evidence>
<sequence>MTAAVAATARPGSRAVRRSPFVRTIQHQLGMQLVLGAWFWGVILTGVILATVLVASFGTVETSIVQFARQGTLWFPFSMMVLTVTSTLTPHVAAGMTRRSFAAASAVVALILGAAYAAVLVGLLQVERVVYNAAGWPQTLTDSGLDITSSTSDIGPLLSSLTMTAAAATASGLLVGIVYYRAGGWWGTLALPLTVAPIFAAGLLVSYAIGPISLPVVGEGGVWDIGSAGGLALRAAACAVVIAITLAVFGRLTRGAALGKPNL</sequence>
<evidence type="ECO:0008006" key="4">
    <source>
        <dbReference type="Google" id="ProtNLM"/>
    </source>
</evidence>
<dbReference type="RefSeq" id="WP_227570086.1">
    <property type="nucleotide sequence ID" value="NZ_CP101988.1"/>
</dbReference>
<protein>
    <recommendedName>
        <fullName evidence="4">Integral membrane protein</fullName>
    </recommendedName>
</protein>
<evidence type="ECO:0000256" key="1">
    <source>
        <dbReference type="SAM" id="Phobius"/>
    </source>
</evidence>
<feature type="transmembrane region" description="Helical" evidence="1">
    <location>
        <begin position="229"/>
        <end position="250"/>
    </location>
</feature>
<gene>
    <name evidence="2" type="ORF">NP064_14815</name>
</gene>
<name>A0ABY5KX19_9CELL</name>
<feature type="transmembrane region" description="Helical" evidence="1">
    <location>
        <begin position="157"/>
        <end position="180"/>
    </location>
</feature>
<proteinExistence type="predicted"/>
<keyword evidence="1" id="KW-0812">Transmembrane</keyword>
<keyword evidence="1" id="KW-0472">Membrane</keyword>
<reference evidence="2 3" key="1">
    <citation type="submission" date="2022-07" db="EMBL/GenBank/DDBJ databases">
        <title>Novel species in genus cellulomonas.</title>
        <authorList>
            <person name="Ye L."/>
        </authorList>
    </citation>
    <scope>NUCLEOTIDE SEQUENCE [LARGE SCALE GENOMIC DNA]</scope>
    <source>
        <strain evidence="3">zg-Y338</strain>
    </source>
</reference>